<organism evidence="5 6">
    <name type="scientific">Sinisalibacter lacisalsi</name>
    <dbReference type="NCBI Taxonomy" id="1526570"/>
    <lineage>
        <taxon>Bacteria</taxon>
        <taxon>Pseudomonadati</taxon>
        <taxon>Pseudomonadota</taxon>
        <taxon>Alphaproteobacteria</taxon>
        <taxon>Rhodobacterales</taxon>
        <taxon>Roseobacteraceae</taxon>
        <taxon>Sinisalibacter</taxon>
    </lineage>
</organism>
<dbReference type="Proteomes" id="UP000617355">
    <property type="component" value="Unassembled WGS sequence"/>
</dbReference>
<dbReference type="Pfam" id="PF23666">
    <property type="entry name" value="Rcc01698_C"/>
    <property type="match status" value="1"/>
</dbReference>
<evidence type="ECO:0000259" key="4">
    <source>
        <dbReference type="Pfam" id="PF23666"/>
    </source>
</evidence>
<protein>
    <submittedName>
        <fullName evidence="5">Phage host specificity protein</fullName>
    </submittedName>
</protein>
<name>A0ABQ1QRY1_9RHOB</name>
<dbReference type="CDD" id="cd19607">
    <property type="entry name" value="GTA_TIM-barrel-like"/>
    <property type="match status" value="1"/>
</dbReference>
<dbReference type="InterPro" id="IPR032876">
    <property type="entry name" value="J_dom"/>
</dbReference>
<feature type="domain" description="GTA TIM-barrel-like" evidence="2">
    <location>
        <begin position="450"/>
        <end position="746"/>
    </location>
</feature>
<dbReference type="Gene3D" id="3.20.20.80">
    <property type="entry name" value="Glycosidases"/>
    <property type="match status" value="1"/>
</dbReference>
<keyword evidence="6" id="KW-1185">Reference proteome</keyword>
<proteinExistence type="predicted"/>
<dbReference type="SUPFAM" id="SSF51445">
    <property type="entry name" value="(Trans)glycosidases"/>
    <property type="match status" value="1"/>
</dbReference>
<feature type="domain" description="Rcc01698-like C-terminal" evidence="4">
    <location>
        <begin position="1058"/>
        <end position="1158"/>
    </location>
</feature>
<dbReference type="RefSeq" id="WP_188528382.1">
    <property type="nucleotide sequence ID" value="NZ_BMGI01000004.1"/>
</dbReference>
<comment type="caution">
    <text evidence="5">The sequence shown here is derived from an EMBL/GenBank/DDBJ whole genome shotgun (WGS) entry which is preliminary data.</text>
</comment>
<evidence type="ECO:0000259" key="2">
    <source>
        <dbReference type="Pfam" id="PF13547"/>
    </source>
</evidence>
<dbReference type="InterPro" id="IPR025195">
    <property type="entry name" value="GTA_TIM_dom"/>
</dbReference>
<dbReference type="Pfam" id="PF13547">
    <property type="entry name" value="GTA_TIM"/>
    <property type="match status" value="1"/>
</dbReference>
<gene>
    <name evidence="5" type="ORF">GCM10011358_25760</name>
</gene>
<evidence type="ECO:0000259" key="3">
    <source>
        <dbReference type="Pfam" id="PF13550"/>
    </source>
</evidence>
<evidence type="ECO:0000256" key="1">
    <source>
        <dbReference type="SAM" id="MobiDB-lite"/>
    </source>
</evidence>
<reference evidence="6" key="1">
    <citation type="journal article" date="2019" name="Int. J. Syst. Evol. Microbiol.">
        <title>The Global Catalogue of Microorganisms (GCM) 10K type strain sequencing project: providing services to taxonomists for standard genome sequencing and annotation.</title>
        <authorList>
            <consortium name="The Broad Institute Genomics Platform"/>
            <consortium name="The Broad Institute Genome Sequencing Center for Infectious Disease"/>
            <person name="Wu L."/>
            <person name="Ma J."/>
        </authorList>
    </citation>
    <scope>NUCLEOTIDE SEQUENCE [LARGE SCALE GENOMIC DNA]</scope>
    <source>
        <strain evidence="6">CGMCC 1.12922</strain>
    </source>
</reference>
<feature type="domain" description="Tip attachment protein J" evidence="3">
    <location>
        <begin position="808"/>
        <end position="967"/>
    </location>
</feature>
<evidence type="ECO:0000313" key="5">
    <source>
        <dbReference type="EMBL" id="GGD40674.1"/>
    </source>
</evidence>
<feature type="region of interest" description="Disordered" evidence="1">
    <location>
        <begin position="670"/>
        <end position="690"/>
    </location>
</feature>
<sequence length="1312" mass="140688">MATIVLSAVGAAVGASVGGGVLGLSSLVIGRAAGAIAGSLIDQAIMGGGSEAVETGKVDRFRLTGVSEGAAVRRVYGAMRVGGQVIWTSPLREHVVATEEGAGGAGKGGTLGGGGAASGDAEYRYTMSLAIALCEGEITRVGRVWADGEEVAAEDLGLRVYPGTETQAPDPKIEAVEGAGNAPGYRGTAYVVIEDLDVTAFGNRVPVFNFEVFRPEGPEQAPEIARGTRAVAIIPGTGEYALATSRVHYGDRPGEKRPANENTPLGKTDFAASLDMLTGELPNLEAASLVVSWFGNDLRCGQCEVAPKVEKHVEDGHEMPWRVAGIGRTAAGLVPVEGDRPVYGGTPTDQSVIEAITALKAAGKAVTFYPFILMTQLAGNGLVDPWTGADDQPILPWRGRITLSAAPGRDGSPDGSAAAATQVEAFFGSAQPGDFSIQDGQVDYNGPNEWSYRRFILHYAHLCKAAGGVEAFLIGSEMRGLTQIRGAGGSFPAVDRLVQLAADVRAVLGPDVKISYAADWSEYFGYQPQDGSGDLLFHLDTLWADDNIDFIGIDNYMPLSDWRDGADHADAHWGSIYNLDYLKANILGGEGYDWYYHAPEAEAIQRRTPIADGAHDEPWVWRYKDLPNWWRNAHHERIGGVRQALPTDWVPGSKPIWFTEIGCAAIDKGTNQPNKFLDPKSSESSLPKYSNGQRDDFIQMQYLRAMAEFWADPVNNPTDPESGVRMLDMSRAHVWAWDARPFPWFPRRRGLWSDGGNYARGHWLNGRATNRSLASVVGEICTGSGVAPVDTSRLYGLVRGYVVDAVTGARNALQPLMLAYGFEAAEREGELQFFSRTGLADRVIDPDKLALSDEIEGAVDYIRAPEAEVAGRVRLNFVEAGRDYGLRAAEAIHPEEPTLAVSTSEVPLVLTTGEGRAITERWLSEARIARDGARFALPPSGMGNMAGDVVELDLPEGAGNYRLDHVEQGEVTLVQAVRVEPSVFEPVEALDLDADMPAFTPPVPVLPLFLDLPLLSGDEVPHAPHLAVTALPWPGPVAVYRAAQDDGYGFVTTLGAPARVGVTETVLARARPGVIDRGPALRVRMTSGDLASASLERVLNGANAAVIGDGTPGNWEVFQFTTAVLVEEGLWEISGRLRGQGGTDALMPEAWPAGSFVVMLDGAVAQLPLTLAQRGLARHYRIGPATRSYDDATYVHEVHAFEGVGLRPYAPVHLEARWQGGDLMLGWVRRTRIDGDSWLAEEVPLGEQQERYRVRVMAGLTVLREETVSATQWSYGAAMQAADGAGASFAVEVAQVSEIWGAGPFRRVEVAA</sequence>
<evidence type="ECO:0000313" key="6">
    <source>
        <dbReference type="Proteomes" id="UP000617355"/>
    </source>
</evidence>
<dbReference type="Pfam" id="PF13550">
    <property type="entry name" value="Phage-tail_3"/>
    <property type="match status" value="1"/>
</dbReference>
<dbReference type="InterPro" id="IPR056490">
    <property type="entry name" value="Rcc01698_C"/>
</dbReference>
<dbReference type="InterPro" id="IPR017853">
    <property type="entry name" value="GH"/>
</dbReference>
<dbReference type="EMBL" id="BMGI01000004">
    <property type="protein sequence ID" value="GGD40674.1"/>
    <property type="molecule type" value="Genomic_DNA"/>
</dbReference>
<accession>A0ABQ1QRY1</accession>